<dbReference type="GO" id="GO:0098797">
    <property type="term" value="C:plasma membrane protein complex"/>
    <property type="evidence" value="ECO:0007669"/>
    <property type="project" value="TreeGrafter"/>
</dbReference>
<dbReference type="AlphaFoldDB" id="A0A848IY52"/>
<comment type="caution">
    <text evidence="9">The sequence shown here is derived from an EMBL/GenBank/DDBJ whole genome shotgun (WGS) entry which is preliminary data.</text>
</comment>
<protein>
    <submittedName>
        <fullName evidence="9">ABC transporter permease</fullName>
    </submittedName>
</protein>
<keyword evidence="5 7" id="KW-1133">Transmembrane helix</keyword>
<keyword evidence="10" id="KW-1185">Reference proteome</keyword>
<feature type="transmembrane region" description="Helical" evidence="7">
    <location>
        <begin position="279"/>
        <end position="298"/>
    </location>
</feature>
<evidence type="ECO:0000256" key="4">
    <source>
        <dbReference type="ARBA" id="ARBA00022692"/>
    </source>
</evidence>
<comment type="subcellular location">
    <subcellularLocation>
        <location evidence="1">Cell membrane</location>
        <topology evidence="1">Multi-pass membrane protein</topology>
    </subcellularLocation>
</comment>
<reference evidence="9 10" key="1">
    <citation type="submission" date="2020-04" db="EMBL/GenBank/DDBJ databases">
        <title>Flammeovirgaceae bacterium KN852 isolated from deep sea.</title>
        <authorList>
            <person name="Zhang D.-C."/>
        </authorList>
    </citation>
    <scope>NUCLEOTIDE SEQUENCE [LARGE SCALE GENOMIC DNA]</scope>
    <source>
        <strain evidence="9 10">KN852</strain>
    </source>
</reference>
<keyword evidence="6 7" id="KW-0472">Membrane</keyword>
<comment type="similarity">
    <text evidence="2">Belongs to the ABC-4 integral membrane protein family. LolC/E subfamily.</text>
</comment>
<keyword evidence="4 7" id="KW-0812">Transmembrane</keyword>
<dbReference type="RefSeq" id="WP_169679676.1">
    <property type="nucleotide sequence ID" value="NZ_JABBNU010000004.1"/>
</dbReference>
<dbReference type="GO" id="GO:0044874">
    <property type="term" value="P:lipoprotein localization to outer membrane"/>
    <property type="evidence" value="ECO:0007669"/>
    <property type="project" value="TreeGrafter"/>
</dbReference>
<feature type="transmembrane region" description="Helical" evidence="7">
    <location>
        <begin position="250"/>
        <end position="273"/>
    </location>
</feature>
<evidence type="ECO:0000256" key="2">
    <source>
        <dbReference type="ARBA" id="ARBA00005236"/>
    </source>
</evidence>
<evidence type="ECO:0000313" key="9">
    <source>
        <dbReference type="EMBL" id="NMM48215.1"/>
    </source>
</evidence>
<evidence type="ECO:0000256" key="6">
    <source>
        <dbReference type="ARBA" id="ARBA00023136"/>
    </source>
</evidence>
<dbReference type="PANTHER" id="PTHR30489:SF0">
    <property type="entry name" value="LIPOPROTEIN-RELEASING SYSTEM TRANSMEMBRANE PROTEIN LOLE"/>
    <property type="match status" value="1"/>
</dbReference>
<dbReference type="EMBL" id="JABBNU010000004">
    <property type="protein sequence ID" value="NMM48215.1"/>
    <property type="molecule type" value="Genomic_DNA"/>
</dbReference>
<evidence type="ECO:0000256" key="1">
    <source>
        <dbReference type="ARBA" id="ARBA00004651"/>
    </source>
</evidence>
<feature type="transmembrane region" description="Helical" evidence="7">
    <location>
        <begin position="347"/>
        <end position="370"/>
    </location>
</feature>
<dbReference type="Proteomes" id="UP000559010">
    <property type="component" value="Unassembled WGS sequence"/>
</dbReference>
<sequence length="389" mass="44060">MRLLLKIVYRNLKGAGLRTFLNAFALSFSFVIIIFFNGLIDGWNRQARKDTIEWEYGNGQLRHADYDPLDPFTLENSFGSIDIEENPHLTPVLLRQGTLYPNGRMTPVLLYGIDKDQKVIKIPTQKLAADSNDFIPVIIGSRMAKSTNLKKGDEVVMRWRDKNGAFDATEVKVVEIFNSTVPTIDQSKIWLSIDDLRKLTSIENKATYFIADSEFNYKSDKFGNEWEFYDQSNLLNELDQIIRQKKVSGFFMYILLMGIALLAIFDTQVLSVFRRQREIGSYIALGMTRQSVIALFTLEGSAYSILALILGALYGGPLLFLISRIGIGYPASSQDFGLSVAERIYPVYGFWLIIITMVTVFISSTIVSYLPTRQITKMDPVAAIKGKIQ</sequence>
<dbReference type="InterPro" id="IPR051447">
    <property type="entry name" value="Lipoprotein-release_system"/>
</dbReference>
<feature type="domain" description="ABC3 transporter permease C-terminal" evidence="8">
    <location>
        <begin position="251"/>
        <end position="380"/>
    </location>
</feature>
<evidence type="ECO:0000256" key="7">
    <source>
        <dbReference type="SAM" id="Phobius"/>
    </source>
</evidence>
<evidence type="ECO:0000313" key="10">
    <source>
        <dbReference type="Proteomes" id="UP000559010"/>
    </source>
</evidence>
<dbReference type="PANTHER" id="PTHR30489">
    <property type="entry name" value="LIPOPROTEIN-RELEASING SYSTEM TRANSMEMBRANE PROTEIN LOLE"/>
    <property type="match status" value="1"/>
</dbReference>
<evidence type="ECO:0000256" key="5">
    <source>
        <dbReference type="ARBA" id="ARBA00022989"/>
    </source>
</evidence>
<evidence type="ECO:0000259" key="8">
    <source>
        <dbReference type="Pfam" id="PF02687"/>
    </source>
</evidence>
<dbReference type="InterPro" id="IPR003838">
    <property type="entry name" value="ABC3_permease_C"/>
</dbReference>
<organism evidence="9 10">
    <name type="scientific">Marinigracilibium pacificum</name>
    <dbReference type="NCBI Taxonomy" id="2729599"/>
    <lineage>
        <taxon>Bacteria</taxon>
        <taxon>Pseudomonadati</taxon>
        <taxon>Bacteroidota</taxon>
        <taxon>Cytophagia</taxon>
        <taxon>Cytophagales</taxon>
        <taxon>Flammeovirgaceae</taxon>
        <taxon>Marinigracilibium</taxon>
    </lineage>
</organism>
<keyword evidence="3" id="KW-1003">Cell membrane</keyword>
<name>A0A848IY52_9BACT</name>
<dbReference type="Pfam" id="PF02687">
    <property type="entry name" value="FtsX"/>
    <property type="match status" value="1"/>
</dbReference>
<evidence type="ECO:0000256" key="3">
    <source>
        <dbReference type="ARBA" id="ARBA00022475"/>
    </source>
</evidence>
<feature type="transmembrane region" description="Helical" evidence="7">
    <location>
        <begin position="305"/>
        <end position="327"/>
    </location>
</feature>
<feature type="transmembrane region" description="Helical" evidence="7">
    <location>
        <begin position="20"/>
        <end position="40"/>
    </location>
</feature>
<accession>A0A848IY52</accession>
<proteinExistence type="inferred from homology"/>
<gene>
    <name evidence="9" type="ORF">HH304_07375</name>
</gene>